<dbReference type="Gene3D" id="3.30.70.270">
    <property type="match status" value="3"/>
</dbReference>
<dbReference type="Gene3D" id="3.10.20.370">
    <property type="match status" value="1"/>
</dbReference>
<protein>
    <submittedName>
        <fullName evidence="9">Reverse transcriptase domain-containing protein</fullName>
    </submittedName>
</protein>
<evidence type="ECO:0000313" key="9">
    <source>
        <dbReference type="EMBL" id="GJT14906.1"/>
    </source>
</evidence>
<evidence type="ECO:0000259" key="7">
    <source>
        <dbReference type="Pfam" id="PF00078"/>
    </source>
</evidence>
<gene>
    <name evidence="9" type="ORF">Tco_0873612</name>
</gene>
<dbReference type="InterPro" id="IPR000477">
    <property type="entry name" value="RT_dom"/>
</dbReference>
<keyword evidence="3" id="KW-0540">Nuclease</keyword>
<sequence>MPVELGSFDVIIRMDWLAKYHALIVCDEKVVCIPYGDEVLIIRGDDCDDRSKSKLNIISCTKTQKYIEKGCQVYLAQVTSKKTEDKSEEKRLEDVPIVREFLKIFPDDLPGLPPARQVKFQIDLVPGAAHVARAPYRLAPAKLQELSTQLQELSDRGFIRPSSSPWGAPVLFVKNKDGSFRMCINYRELNRLTVKNRYPLPRINDLFDQLQGSRVYSMIDLRFGYHQLRVLEEDIPKTAFRTRYGHYEFQVMPFGLTNAPAVFMDLMNRSRKEHEGHLKLILRLLKKEELYTKFLKCEFWLSKVQFIGHVIDSEGIHVDPAKIESIKDWASPKTPTEIRQFLGLAGYYRRFIEGASILALPEGSEKFVVYCDASHKGLGAVFMQEEKVIAYSSHQLKDHEKNYTTHDLELGAVVFALKMWRHYLYGTKCVVFTDHKSLQHILDQKELNMRQRRWLELLSDYDCEIRYHPGKANVVADALSRKERSKPLRVWALVMTIGLNLPKQILSAQSEARKEENFINEDLHGMINKLEPRADGTLCLNNQSWIPCFGDLRALIMHESHKSKYSIHPGSDKM</sequence>
<evidence type="ECO:0000256" key="3">
    <source>
        <dbReference type="ARBA" id="ARBA00022722"/>
    </source>
</evidence>
<dbReference type="SUPFAM" id="SSF56672">
    <property type="entry name" value="DNA/RNA polymerases"/>
    <property type="match status" value="1"/>
</dbReference>
<dbReference type="InterPro" id="IPR050951">
    <property type="entry name" value="Retrovirus_Pol_polyprotein"/>
</dbReference>
<evidence type="ECO:0000256" key="4">
    <source>
        <dbReference type="ARBA" id="ARBA00022759"/>
    </source>
</evidence>
<accession>A0ABQ5BJQ1</accession>
<dbReference type="InterPro" id="IPR043128">
    <property type="entry name" value="Rev_trsase/Diguanyl_cyclase"/>
</dbReference>
<evidence type="ECO:0000256" key="2">
    <source>
        <dbReference type="ARBA" id="ARBA00022695"/>
    </source>
</evidence>
<dbReference type="InterPro" id="IPR043502">
    <property type="entry name" value="DNA/RNA_pol_sf"/>
</dbReference>
<evidence type="ECO:0000259" key="8">
    <source>
        <dbReference type="Pfam" id="PF17917"/>
    </source>
</evidence>
<proteinExistence type="predicted"/>
<feature type="domain" description="Reverse transcriptase RNase H-like" evidence="8">
    <location>
        <begin position="364"/>
        <end position="461"/>
    </location>
</feature>
<evidence type="ECO:0000256" key="6">
    <source>
        <dbReference type="ARBA" id="ARBA00022918"/>
    </source>
</evidence>
<reference evidence="9" key="2">
    <citation type="submission" date="2022-01" db="EMBL/GenBank/DDBJ databases">
        <authorList>
            <person name="Yamashiro T."/>
            <person name="Shiraishi A."/>
            <person name="Satake H."/>
            <person name="Nakayama K."/>
        </authorList>
    </citation>
    <scope>NUCLEOTIDE SEQUENCE</scope>
</reference>
<name>A0ABQ5BJQ1_9ASTR</name>
<keyword evidence="1" id="KW-0808">Transferase</keyword>
<feature type="domain" description="Reverse transcriptase" evidence="7">
    <location>
        <begin position="173"/>
        <end position="269"/>
    </location>
</feature>
<evidence type="ECO:0000313" key="10">
    <source>
        <dbReference type="Proteomes" id="UP001151760"/>
    </source>
</evidence>
<keyword evidence="10" id="KW-1185">Reference proteome</keyword>
<keyword evidence="5" id="KW-0378">Hydrolase</keyword>
<dbReference type="GO" id="GO:0003964">
    <property type="term" value="F:RNA-directed DNA polymerase activity"/>
    <property type="evidence" value="ECO:0007669"/>
    <property type="project" value="UniProtKB-KW"/>
</dbReference>
<dbReference type="EMBL" id="BQNB010013353">
    <property type="protein sequence ID" value="GJT14906.1"/>
    <property type="molecule type" value="Genomic_DNA"/>
</dbReference>
<keyword evidence="2" id="KW-0548">Nucleotidyltransferase</keyword>
<dbReference type="PANTHER" id="PTHR37984:SF5">
    <property type="entry name" value="PROTEIN NYNRIN-LIKE"/>
    <property type="match status" value="1"/>
</dbReference>
<dbReference type="Gene3D" id="3.10.10.10">
    <property type="entry name" value="HIV Type 1 Reverse Transcriptase, subunit A, domain 1"/>
    <property type="match status" value="1"/>
</dbReference>
<organism evidence="9 10">
    <name type="scientific">Tanacetum coccineum</name>
    <dbReference type="NCBI Taxonomy" id="301880"/>
    <lineage>
        <taxon>Eukaryota</taxon>
        <taxon>Viridiplantae</taxon>
        <taxon>Streptophyta</taxon>
        <taxon>Embryophyta</taxon>
        <taxon>Tracheophyta</taxon>
        <taxon>Spermatophyta</taxon>
        <taxon>Magnoliopsida</taxon>
        <taxon>eudicotyledons</taxon>
        <taxon>Gunneridae</taxon>
        <taxon>Pentapetalae</taxon>
        <taxon>asterids</taxon>
        <taxon>campanulids</taxon>
        <taxon>Asterales</taxon>
        <taxon>Asteraceae</taxon>
        <taxon>Asteroideae</taxon>
        <taxon>Anthemideae</taxon>
        <taxon>Anthemidinae</taxon>
        <taxon>Tanacetum</taxon>
    </lineage>
</organism>
<dbReference type="CDD" id="cd01647">
    <property type="entry name" value="RT_LTR"/>
    <property type="match status" value="1"/>
</dbReference>
<reference evidence="9" key="1">
    <citation type="journal article" date="2022" name="Int. J. Mol. Sci.">
        <title>Draft Genome of Tanacetum Coccineum: Genomic Comparison of Closely Related Tanacetum-Family Plants.</title>
        <authorList>
            <person name="Yamashiro T."/>
            <person name="Shiraishi A."/>
            <person name="Nakayama K."/>
            <person name="Satake H."/>
        </authorList>
    </citation>
    <scope>NUCLEOTIDE SEQUENCE</scope>
</reference>
<dbReference type="Proteomes" id="UP001151760">
    <property type="component" value="Unassembled WGS sequence"/>
</dbReference>
<dbReference type="Pfam" id="PF00078">
    <property type="entry name" value="RVT_1"/>
    <property type="match status" value="1"/>
</dbReference>
<dbReference type="Pfam" id="PF08284">
    <property type="entry name" value="RVP_2"/>
    <property type="match status" value="1"/>
</dbReference>
<evidence type="ECO:0000256" key="5">
    <source>
        <dbReference type="ARBA" id="ARBA00022801"/>
    </source>
</evidence>
<keyword evidence="6 9" id="KW-0695">RNA-directed DNA polymerase</keyword>
<evidence type="ECO:0000256" key="1">
    <source>
        <dbReference type="ARBA" id="ARBA00022679"/>
    </source>
</evidence>
<dbReference type="InterPro" id="IPR041373">
    <property type="entry name" value="RT_RNaseH"/>
</dbReference>
<keyword evidence="4" id="KW-0255">Endonuclease</keyword>
<dbReference type="Pfam" id="PF17917">
    <property type="entry name" value="RT_RNaseH"/>
    <property type="match status" value="1"/>
</dbReference>
<comment type="caution">
    <text evidence="9">The sequence shown here is derived from an EMBL/GenBank/DDBJ whole genome shotgun (WGS) entry which is preliminary data.</text>
</comment>
<dbReference type="CDD" id="cd09274">
    <property type="entry name" value="RNase_HI_RT_Ty3"/>
    <property type="match status" value="1"/>
</dbReference>
<dbReference type="PANTHER" id="PTHR37984">
    <property type="entry name" value="PROTEIN CBG26694"/>
    <property type="match status" value="1"/>
</dbReference>